<dbReference type="PROSITE" id="PS50928">
    <property type="entry name" value="ABC_TM1"/>
    <property type="match status" value="1"/>
</dbReference>
<feature type="transmembrane region" description="Helical" evidence="7">
    <location>
        <begin position="6"/>
        <end position="27"/>
    </location>
</feature>
<feature type="transmembrane region" description="Helical" evidence="7">
    <location>
        <begin position="70"/>
        <end position="92"/>
    </location>
</feature>
<feature type="transmembrane region" description="Helical" evidence="7">
    <location>
        <begin position="213"/>
        <end position="234"/>
    </location>
</feature>
<dbReference type="SUPFAM" id="SSF161098">
    <property type="entry name" value="MetI-like"/>
    <property type="match status" value="1"/>
</dbReference>
<protein>
    <submittedName>
        <fullName evidence="9">Carbohydrate ABC transporter membrane protein 1 (CUT1 family)</fullName>
    </submittedName>
</protein>
<dbReference type="PANTHER" id="PTHR43005:SF1">
    <property type="entry name" value="SPERMIDINE_PUTRESCINE TRANSPORT SYSTEM PERMEASE PROTEIN"/>
    <property type="match status" value="1"/>
</dbReference>
<dbReference type="PANTHER" id="PTHR43005">
    <property type="entry name" value="BLR7065 PROTEIN"/>
    <property type="match status" value="1"/>
</dbReference>
<reference evidence="9 10" key="1">
    <citation type="submission" date="2019-03" db="EMBL/GenBank/DDBJ databases">
        <title>Genomic Encyclopedia of Type Strains, Phase IV (KMG-IV): sequencing the most valuable type-strain genomes for metagenomic binning, comparative biology and taxonomic classification.</title>
        <authorList>
            <person name="Goeker M."/>
        </authorList>
    </citation>
    <scope>NUCLEOTIDE SEQUENCE [LARGE SCALE GENOMIC DNA]</scope>
    <source>
        <strain evidence="9 10">LX-B</strain>
    </source>
</reference>
<keyword evidence="6 7" id="KW-0472">Membrane</keyword>
<dbReference type="Gene3D" id="1.10.3720.10">
    <property type="entry name" value="MetI-like"/>
    <property type="match status" value="1"/>
</dbReference>
<keyword evidence="5 7" id="KW-1133">Transmembrane helix</keyword>
<keyword evidence="4 7" id="KW-0812">Transmembrane</keyword>
<proteinExistence type="inferred from homology"/>
<dbReference type="Pfam" id="PF00528">
    <property type="entry name" value="BPD_transp_1"/>
    <property type="match status" value="1"/>
</dbReference>
<dbReference type="Proteomes" id="UP000295008">
    <property type="component" value="Unassembled WGS sequence"/>
</dbReference>
<dbReference type="AlphaFoldDB" id="A0A4R1RXH2"/>
<evidence type="ECO:0000256" key="5">
    <source>
        <dbReference type="ARBA" id="ARBA00022989"/>
    </source>
</evidence>
<evidence type="ECO:0000256" key="3">
    <source>
        <dbReference type="ARBA" id="ARBA00022475"/>
    </source>
</evidence>
<keyword evidence="10" id="KW-1185">Reference proteome</keyword>
<comment type="subcellular location">
    <subcellularLocation>
        <location evidence="1 7">Cell membrane</location>
        <topology evidence="1 7">Multi-pass membrane protein</topology>
    </subcellularLocation>
</comment>
<dbReference type="OrthoDB" id="9783714at2"/>
<evidence type="ECO:0000256" key="4">
    <source>
        <dbReference type="ARBA" id="ARBA00022692"/>
    </source>
</evidence>
<dbReference type="InterPro" id="IPR000515">
    <property type="entry name" value="MetI-like"/>
</dbReference>
<evidence type="ECO:0000313" key="9">
    <source>
        <dbReference type="EMBL" id="TCL70880.1"/>
    </source>
</evidence>
<dbReference type="CDD" id="cd06261">
    <property type="entry name" value="TM_PBP2"/>
    <property type="match status" value="1"/>
</dbReference>
<evidence type="ECO:0000256" key="7">
    <source>
        <dbReference type="RuleBase" id="RU363032"/>
    </source>
</evidence>
<evidence type="ECO:0000256" key="1">
    <source>
        <dbReference type="ARBA" id="ARBA00004651"/>
    </source>
</evidence>
<dbReference type="EMBL" id="SLUN01000008">
    <property type="protein sequence ID" value="TCL70880.1"/>
    <property type="molecule type" value="Genomic_DNA"/>
</dbReference>
<feature type="transmembrane region" description="Helical" evidence="7">
    <location>
        <begin position="260"/>
        <end position="282"/>
    </location>
</feature>
<dbReference type="InterPro" id="IPR035906">
    <property type="entry name" value="MetI-like_sf"/>
</dbReference>
<keyword evidence="2 7" id="KW-0813">Transport</keyword>
<gene>
    <name evidence="9" type="ORF">EDC14_100825</name>
</gene>
<accession>A0A4R1RXH2</accession>
<evidence type="ECO:0000313" key="10">
    <source>
        <dbReference type="Proteomes" id="UP000295008"/>
    </source>
</evidence>
<comment type="similarity">
    <text evidence="7">Belongs to the binding-protein-dependent transport system permease family.</text>
</comment>
<sequence>MKNNKLTPYLLIAPAVILMLLIVAYPIARSMSMSFLKYVLYRPFDIQFVGLVNYFQVFKDPVFKQSFLNTLYWVGFGVFFQLIFGLVLAMLLNQDFKGRGLVRSLVLIPWVTPGILIGLMWTWMYDGNYGVINDVLHKLNIIKDYIPWLARSNTSLGSVIVTIIWQGIPFFAIMILASLQTIPRELYEAAEVDGARPWQSFVHVTFPMIKQTVFVTSLLRIIWVANSVDVIYIMTNGGPGYSSLTLSVYTFVKARAALDFGYASTLSICLTLMLSLVLVVYLRTLSKQEARLR</sequence>
<evidence type="ECO:0000259" key="8">
    <source>
        <dbReference type="PROSITE" id="PS50928"/>
    </source>
</evidence>
<name>A0A4R1RXH2_HYDET</name>
<evidence type="ECO:0000256" key="6">
    <source>
        <dbReference type="ARBA" id="ARBA00023136"/>
    </source>
</evidence>
<feature type="transmembrane region" description="Helical" evidence="7">
    <location>
        <begin position="104"/>
        <end position="124"/>
    </location>
</feature>
<feature type="domain" description="ABC transmembrane type-1" evidence="8">
    <location>
        <begin position="67"/>
        <end position="281"/>
    </location>
</feature>
<evidence type="ECO:0000256" key="2">
    <source>
        <dbReference type="ARBA" id="ARBA00022448"/>
    </source>
</evidence>
<dbReference type="GO" id="GO:0005886">
    <property type="term" value="C:plasma membrane"/>
    <property type="evidence" value="ECO:0007669"/>
    <property type="project" value="UniProtKB-SubCell"/>
</dbReference>
<keyword evidence="3" id="KW-1003">Cell membrane</keyword>
<feature type="transmembrane region" description="Helical" evidence="7">
    <location>
        <begin position="156"/>
        <end position="177"/>
    </location>
</feature>
<comment type="caution">
    <text evidence="9">The sequence shown here is derived from an EMBL/GenBank/DDBJ whole genome shotgun (WGS) entry which is preliminary data.</text>
</comment>
<organism evidence="9 10">
    <name type="scientific">Hydrogenispora ethanolica</name>
    <dbReference type="NCBI Taxonomy" id="1082276"/>
    <lineage>
        <taxon>Bacteria</taxon>
        <taxon>Bacillati</taxon>
        <taxon>Bacillota</taxon>
        <taxon>Hydrogenispora</taxon>
    </lineage>
</organism>
<dbReference type="GO" id="GO:0055085">
    <property type="term" value="P:transmembrane transport"/>
    <property type="evidence" value="ECO:0007669"/>
    <property type="project" value="InterPro"/>
</dbReference>